<dbReference type="CDD" id="cd04301">
    <property type="entry name" value="NAT_SF"/>
    <property type="match status" value="1"/>
</dbReference>
<evidence type="ECO:0000313" key="5">
    <source>
        <dbReference type="EMBL" id="SHI21760.1"/>
    </source>
</evidence>
<keyword evidence="3" id="KW-0012">Acyltransferase</keyword>
<dbReference type="Proteomes" id="UP000184608">
    <property type="component" value="Unassembled WGS sequence"/>
</dbReference>
<protein>
    <submittedName>
        <fullName evidence="5">Acetyltransferase (GNAT) family protein</fullName>
    </submittedName>
</protein>
<dbReference type="SUPFAM" id="SSF55729">
    <property type="entry name" value="Acyl-CoA N-acyltransferases (Nat)"/>
    <property type="match status" value="1"/>
</dbReference>
<evidence type="ECO:0000313" key="6">
    <source>
        <dbReference type="Proteomes" id="UP000184608"/>
    </source>
</evidence>
<evidence type="ECO:0000256" key="1">
    <source>
        <dbReference type="ARBA" id="ARBA00008694"/>
    </source>
</evidence>
<gene>
    <name evidence="5" type="ORF">VA7868_02541</name>
</gene>
<evidence type="ECO:0000256" key="2">
    <source>
        <dbReference type="ARBA" id="ARBA00022679"/>
    </source>
</evidence>
<comment type="similarity">
    <text evidence="1">Belongs to the acetyltransferase family.</text>
</comment>
<sequence>MVTEPLICISSGLICPGSMCLQVVRSSEEKGDWCMSVEIRPAQKEDAATILHFINELATYVREPDVVLNTVEAIETHLFGDNVHAYALICEKEGEAIGFAVYFFNYSTWVGRYGLYLEDLYVSPEYRGTGAGKAIIRYLAQIAVSQQCGRFEWVVLDWNQKAKDFYRRIGALPQDDLTICRLSGEALLQFAESN</sequence>
<dbReference type="Gene3D" id="3.40.630.30">
    <property type="match status" value="1"/>
</dbReference>
<dbReference type="AlphaFoldDB" id="A0A1M5ZC26"/>
<dbReference type="GO" id="GO:0008080">
    <property type="term" value="F:N-acetyltransferase activity"/>
    <property type="evidence" value="ECO:0007669"/>
    <property type="project" value="TreeGrafter"/>
</dbReference>
<dbReference type="PANTHER" id="PTHR10545:SF29">
    <property type="entry name" value="GH14572P-RELATED"/>
    <property type="match status" value="1"/>
</dbReference>
<accession>A0A1M5ZC26</accession>
<dbReference type="EMBL" id="FQXZ01000027">
    <property type="protein sequence ID" value="SHI21760.1"/>
    <property type="molecule type" value="Genomic_DNA"/>
</dbReference>
<proteinExistence type="inferred from homology"/>
<dbReference type="PANTHER" id="PTHR10545">
    <property type="entry name" value="DIAMINE N-ACETYLTRANSFERASE"/>
    <property type="match status" value="1"/>
</dbReference>
<dbReference type="PROSITE" id="PS51186">
    <property type="entry name" value="GNAT"/>
    <property type="match status" value="1"/>
</dbReference>
<keyword evidence="2 5" id="KW-0808">Transferase</keyword>
<keyword evidence="6" id="KW-1185">Reference proteome</keyword>
<dbReference type="FunFam" id="3.40.630.30:FF:000064">
    <property type="entry name" value="GNAT family acetyltransferase"/>
    <property type="match status" value="1"/>
</dbReference>
<dbReference type="InterPro" id="IPR051016">
    <property type="entry name" value="Diverse_Substrate_AcTransf"/>
</dbReference>
<dbReference type="Pfam" id="PF00583">
    <property type="entry name" value="Acetyltransf_1"/>
    <property type="match status" value="1"/>
</dbReference>
<feature type="domain" description="N-acetyltransferase" evidence="4">
    <location>
        <begin position="37"/>
        <end position="192"/>
    </location>
</feature>
<reference evidence="5 6" key="1">
    <citation type="submission" date="2016-11" db="EMBL/GenBank/DDBJ databases">
        <authorList>
            <person name="Jaros S."/>
            <person name="Januszkiewicz K."/>
            <person name="Wedrychowicz H."/>
        </authorList>
    </citation>
    <scope>NUCLEOTIDE SEQUENCE [LARGE SCALE GENOMIC DNA]</scope>
    <source>
        <strain evidence="5 6">CECT 7868</strain>
    </source>
</reference>
<dbReference type="InterPro" id="IPR016181">
    <property type="entry name" value="Acyl_CoA_acyltransferase"/>
</dbReference>
<dbReference type="InterPro" id="IPR000182">
    <property type="entry name" value="GNAT_dom"/>
</dbReference>
<name>A0A1M5ZC26_9VIBR</name>
<evidence type="ECO:0000256" key="3">
    <source>
        <dbReference type="ARBA" id="ARBA00023315"/>
    </source>
</evidence>
<evidence type="ECO:0000259" key="4">
    <source>
        <dbReference type="PROSITE" id="PS51186"/>
    </source>
</evidence>
<dbReference type="STRING" id="1216006.VA7868_02541"/>
<organism evidence="5 6">
    <name type="scientific">Vibrio aerogenes CECT 7868</name>
    <dbReference type="NCBI Taxonomy" id="1216006"/>
    <lineage>
        <taxon>Bacteria</taxon>
        <taxon>Pseudomonadati</taxon>
        <taxon>Pseudomonadota</taxon>
        <taxon>Gammaproteobacteria</taxon>
        <taxon>Vibrionales</taxon>
        <taxon>Vibrionaceae</taxon>
        <taxon>Vibrio</taxon>
    </lineage>
</organism>